<proteinExistence type="predicted"/>
<evidence type="ECO:0000313" key="2">
    <source>
        <dbReference type="Proteomes" id="UP000198417"/>
    </source>
</evidence>
<keyword evidence="2" id="KW-1185">Reference proteome</keyword>
<organism evidence="1 2">
    <name type="scientific">Puniceibacterium sediminis</name>
    <dbReference type="NCBI Taxonomy" id="1608407"/>
    <lineage>
        <taxon>Bacteria</taxon>
        <taxon>Pseudomonadati</taxon>
        <taxon>Pseudomonadota</taxon>
        <taxon>Alphaproteobacteria</taxon>
        <taxon>Rhodobacterales</taxon>
        <taxon>Paracoccaceae</taxon>
        <taxon>Puniceibacterium</taxon>
    </lineage>
</organism>
<gene>
    <name evidence="1" type="ORF">SAMN06265370_12041</name>
</gene>
<accession>A0A238YVW4</accession>
<reference evidence="1 2" key="1">
    <citation type="submission" date="2017-06" db="EMBL/GenBank/DDBJ databases">
        <authorList>
            <person name="Kim H.J."/>
            <person name="Triplett B.A."/>
        </authorList>
    </citation>
    <scope>NUCLEOTIDE SEQUENCE [LARGE SCALE GENOMIC DNA]</scope>
    <source>
        <strain evidence="1 2">DSM 29052</strain>
    </source>
</reference>
<dbReference type="EMBL" id="FZNN01000020">
    <property type="protein sequence ID" value="SNR74938.1"/>
    <property type="molecule type" value="Genomic_DNA"/>
</dbReference>
<dbReference type="Proteomes" id="UP000198417">
    <property type="component" value="Unassembled WGS sequence"/>
</dbReference>
<dbReference type="RefSeq" id="WP_141135140.1">
    <property type="nucleotide sequence ID" value="NZ_FZNN01000020.1"/>
</dbReference>
<evidence type="ECO:0000313" key="1">
    <source>
        <dbReference type="EMBL" id="SNR74938.1"/>
    </source>
</evidence>
<sequence>MPGQMINVVWYQSDRLYLSIDRSLVGLAPSNSEFAFIFVAHCGRGQQMVMESEKLIGATCLKSGQHAVQSILVIPAACQYVEVLRVDFEHEQYVPLQMIHLKSGGMPAAESNPIQAIFKFNNNTQPAGKIEFHGSRAVPEIKSPYIAWRSIHRQNIVANPNGVNIFSIGTGAVDYPTATASLSVEPLGFERWSEDAPQHSSVQAIASRDRVRSVDFIISCASEDGVQDVLENVYLIHVHRMAQQYRDWLPETGLNDEQRQDLFRVFERRFLEVVATSADIAKSEGVEDVNDDIEAMRDTLVDSLERITRDGLRYETLQGGHDMWMWVAAPIDDSTLELRVTNVSVQDFLVLYDAKRRSLSVVGDGPPLPDGFAAFRVDHGSCEPLNIGEFDVMETVAEIAVNAAPSSANRARELIRPHPALIPWFEARNIPEKDHDPQGYVILEAEVYGNLEPRVAPKWENFSKSPAVGAMLAHVFEAPPASGEPGGQTGFVAAVLKELGAHVEDLPRMQDQLAALASLLACKDDKHFHKAVSTIEDLDLHQGPHNLHEVIRILNGDEVKAEGSEQGSSDIYSLEEYRKRYQAERHARKEEEKTAIWVQDILTSTHGNSADPADGSETDFTNLVRTLESLVGHEKMSAEDKHMVEKLLAEVKSEKFAKSKSAVVAEEVEKRFPRATYPSVATEVLKAVRVALIQVDAKGLDETRVVAVGKRIFEAYYRKPQWRANTLTDRAKVAGEKVHGMILTATFGGPEAIDGWWHARCGIEAIVMADDYERCAAALEDENLPEVTKAKILRRLHIWPVDASRTVAFVDAVLSDWRAAAPETAHV</sequence>
<name>A0A238YVW4_9RHOB</name>
<dbReference type="AlphaFoldDB" id="A0A238YVW4"/>
<protein>
    <submittedName>
        <fullName evidence="1">Uncharacterized protein</fullName>
    </submittedName>
</protein>